<dbReference type="GO" id="GO:0009507">
    <property type="term" value="C:chloroplast"/>
    <property type="evidence" value="ECO:0007669"/>
    <property type="project" value="TreeGrafter"/>
</dbReference>
<dbReference type="InterPro" id="IPR016123">
    <property type="entry name" value="Mog1/PsbP_a/b/a-sand"/>
</dbReference>
<dbReference type="AlphaFoldDB" id="A0A250WP96"/>
<dbReference type="GO" id="GO:0005509">
    <property type="term" value="F:calcium ion binding"/>
    <property type="evidence" value="ECO:0007669"/>
    <property type="project" value="InterPro"/>
</dbReference>
<reference evidence="2 3" key="1">
    <citation type="submission" date="2017-08" db="EMBL/GenBank/DDBJ databases">
        <title>Acidophilic green algal genome provides insights into adaptation to an acidic environment.</title>
        <authorList>
            <person name="Hirooka S."/>
            <person name="Hirose Y."/>
            <person name="Kanesaki Y."/>
            <person name="Higuchi S."/>
            <person name="Fujiwara T."/>
            <person name="Onuma R."/>
            <person name="Era A."/>
            <person name="Ohbayashi R."/>
            <person name="Uzuka A."/>
            <person name="Nozaki H."/>
            <person name="Yoshikawa H."/>
            <person name="Miyagishima S.Y."/>
        </authorList>
    </citation>
    <scope>NUCLEOTIDE SEQUENCE [LARGE SCALE GENOMIC DNA]</scope>
    <source>
        <strain evidence="2 3">NIES-2499</strain>
    </source>
</reference>
<dbReference type="GO" id="GO:0015979">
    <property type="term" value="P:photosynthesis"/>
    <property type="evidence" value="ECO:0007669"/>
    <property type="project" value="InterPro"/>
</dbReference>
<dbReference type="PANTHER" id="PTHR37764:SF1">
    <property type="entry name" value="KETOSE_ALDOSE ISOMERASE, PUTATIVE (MOG1_PSBP_DUF1795-LIKE PHOTOSYSTEM II REACTION CENTER PSBP FAMILY PROTEIN)-RELATED"/>
    <property type="match status" value="1"/>
</dbReference>
<protein>
    <recommendedName>
        <fullName evidence="1">PsbP C-terminal domain-containing protein</fullName>
    </recommendedName>
</protein>
<dbReference type="EMBL" id="BEGY01000001">
    <property type="protein sequence ID" value="GAX72657.1"/>
    <property type="molecule type" value="Genomic_DNA"/>
</dbReference>
<dbReference type="GO" id="GO:0009654">
    <property type="term" value="C:photosystem II oxygen evolving complex"/>
    <property type="evidence" value="ECO:0007669"/>
    <property type="project" value="InterPro"/>
</dbReference>
<name>A0A250WP96_9CHLO</name>
<sequence>MSFIFRVHNLERSICQTTSDCRQSTPRATANTRHHGPYLVSASVATPRLLRRQVIELSVIGSLTWIRPVRADLGSRDPYQIEDFDYTFTAPSSGFKFVSTEAPRNERGPAPERSPVRARFDAEEGGANVSVIVKNAQTVKFSLIQVSDITAFGTIEEAAQVLLPRGSVVLTASSEVQQIPSRETPLGVVEIPPKTYYRYDFLAPNGLHIFLSVAAQRGQVYVCSGQSKKEKWDTVKSSLTKSVLSFRLKEGGSLGPK</sequence>
<dbReference type="InterPro" id="IPR002683">
    <property type="entry name" value="PsbP_C"/>
</dbReference>
<dbReference type="OrthoDB" id="1621991at2759"/>
<keyword evidence="3" id="KW-1185">Reference proteome</keyword>
<gene>
    <name evidence="2" type="ORF">CEUSTIGMA_g113.t1</name>
</gene>
<evidence type="ECO:0000313" key="2">
    <source>
        <dbReference type="EMBL" id="GAX72657.1"/>
    </source>
</evidence>
<dbReference type="PANTHER" id="PTHR37764">
    <property type="entry name" value="KETOSE/ALDOSE ISOMERASE, PUTATIVE (MOG1/PSBP/DUF1795-LIKE PHOTOSYSTEM II REACTION CENTER PSBP FAMILY PROTEIN)-RELATED"/>
    <property type="match status" value="1"/>
</dbReference>
<accession>A0A250WP96</accession>
<dbReference type="GO" id="GO:0019898">
    <property type="term" value="C:extrinsic component of membrane"/>
    <property type="evidence" value="ECO:0007669"/>
    <property type="project" value="InterPro"/>
</dbReference>
<comment type="caution">
    <text evidence="2">The sequence shown here is derived from an EMBL/GenBank/DDBJ whole genome shotgun (WGS) entry which is preliminary data.</text>
</comment>
<proteinExistence type="predicted"/>
<dbReference type="Pfam" id="PF01789">
    <property type="entry name" value="PsbP"/>
    <property type="match status" value="1"/>
</dbReference>
<dbReference type="STRING" id="1157962.A0A250WP96"/>
<organism evidence="2 3">
    <name type="scientific">Chlamydomonas eustigma</name>
    <dbReference type="NCBI Taxonomy" id="1157962"/>
    <lineage>
        <taxon>Eukaryota</taxon>
        <taxon>Viridiplantae</taxon>
        <taxon>Chlorophyta</taxon>
        <taxon>core chlorophytes</taxon>
        <taxon>Chlorophyceae</taxon>
        <taxon>CS clade</taxon>
        <taxon>Chlamydomonadales</taxon>
        <taxon>Chlamydomonadaceae</taxon>
        <taxon>Chlamydomonas</taxon>
    </lineage>
</organism>
<dbReference type="Gene3D" id="3.40.1000.10">
    <property type="entry name" value="Mog1/PsbP, alpha/beta/alpha sandwich"/>
    <property type="match status" value="1"/>
</dbReference>
<evidence type="ECO:0000313" key="3">
    <source>
        <dbReference type="Proteomes" id="UP000232323"/>
    </source>
</evidence>
<feature type="domain" description="PsbP C-terminal" evidence="1">
    <location>
        <begin position="126"/>
        <end position="247"/>
    </location>
</feature>
<evidence type="ECO:0000259" key="1">
    <source>
        <dbReference type="Pfam" id="PF01789"/>
    </source>
</evidence>
<dbReference type="Proteomes" id="UP000232323">
    <property type="component" value="Unassembled WGS sequence"/>
</dbReference>
<dbReference type="SUPFAM" id="SSF55724">
    <property type="entry name" value="Mog1p/PsbP-like"/>
    <property type="match status" value="1"/>
</dbReference>